<dbReference type="EMBL" id="FOIL01000004">
    <property type="protein sequence ID" value="SET07109.1"/>
    <property type="molecule type" value="Genomic_DNA"/>
</dbReference>
<evidence type="ECO:0000313" key="3">
    <source>
        <dbReference type="EMBL" id="SET07109.1"/>
    </source>
</evidence>
<dbReference type="AlphaFoldDB" id="A0A1I0BLG3"/>
<dbReference type="InterPro" id="IPR002823">
    <property type="entry name" value="DUF112_TM"/>
</dbReference>
<dbReference type="OrthoDB" id="9781349at2"/>
<evidence type="ECO:0000313" key="4">
    <source>
        <dbReference type="Proteomes" id="UP000199820"/>
    </source>
</evidence>
<keyword evidence="1" id="KW-0472">Membrane</keyword>
<sequence length="525" mass="55457">MSYFDYVSQAFLAVFTIQNIAVIFGGMLLGMVIGCIPGLSVTLGIILFLPLTYSIKDPSTAIISLLAVYVGGMYGGSISAITLNTPGTNSAIATTFDGYPLAKKGRVLQALDTSLFASSFGGIIGAALLLLLSAPIAQFVNKFTSVEYFSMAVLGISLLAGVSGNSLPKGILSGLFGILLASVGVDAVTGVARFTFGIPVLQFGIDMLPAMIALVALKQVCEKLSEYKVTGGDMGSATKIDKRGLTAGEMKSILPACTLSTLIASFIGAMPGVGGGVAQFLCYNQVKQTSKHPERFGKGSLEGIAAAESSNNAVVGSAMIPLLTMGIPGDGVTALLLGAFILHGLQPGPNMFTKQAPQAYTIIVGCLVANLFLYPLGKVMTRLVAKVVQVRYTYLAPAIMLFCFAGAFAGTGNFKEMAFCAALLVFSYLLKILQIDAIPMLLGLILAKIMETNFVTSMMSYDRDYLIFFKRPISLIILIITVILVASMIRINKKVEALNAAQAGEIEKIHQEMNTKETDRAESLI</sequence>
<feature type="transmembrane region" description="Helical" evidence="1">
    <location>
        <begin position="394"/>
        <end position="414"/>
    </location>
</feature>
<dbReference type="RefSeq" id="WP_074648492.1">
    <property type="nucleotide sequence ID" value="NZ_FOIL01000004.1"/>
</dbReference>
<feature type="transmembrane region" description="Helical" evidence="1">
    <location>
        <begin position="170"/>
        <end position="189"/>
    </location>
</feature>
<dbReference type="PANTHER" id="PTHR35342">
    <property type="entry name" value="TRICARBOXYLIC TRANSPORT PROTEIN"/>
    <property type="match status" value="1"/>
</dbReference>
<name>A0A1I0BLG3_9FIRM</name>
<feature type="transmembrane region" description="Helical" evidence="1">
    <location>
        <begin position="20"/>
        <end position="49"/>
    </location>
</feature>
<accession>A0A1I0BLG3</accession>
<keyword evidence="1" id="KW-1133">Transmembrane helix</keyword>
<protein>
    <submittedName>
        <fullName evidence="3">Putative tricarboxylic transport membrane protein</fullName>
    </submittedName>
</protein>
<feature type="transmembrane region" description="Helical" evidence="1">
    <location>
        <begin position="115"/>
        <end position="134"/>
    </location>
</feature>
<feature type="transmembrane region" description="Helical" evidence="1">
    <location>
        <begin position="467"/>
        <end position="489"/>
    </location>
</feature>
<organism evidence="3 4">
    <name type="scientific">[Clostridium] aminophilum</name>
    <dbReference type="NCBI Taxonomy" id="1526"/>
    <lineage>
        <taxon>Bacteria</taxon>
        <taxon>Bacillati</taxon>
        <taxon>Bacillota</taxon>
        <taxon>Clostridia</taxon>
        <taxon>Lachnospirales</taxon>
        <taxon>Lachnospiraceae</taxon>
    </lineage>
</organism>
<feature type="domain" description="DUF112" evidence="2">
    <location>
        <begin position="21"/>
        <end position="442"/>
    </location>
</feature>
<dbReference type="eggNOG" id="COG3333">
    <property type="taxonomic scope" value="Bacteria"/>
</dbReference>
<keyword evidence="1" id="KW-0812">Transmembrane</keyword>
<evidence type="ECO:0000259" key="2">
    <source>
        <dbReference type="Pfam" id="PF01970"/>
    </source>
</evidence>
<feature type="transmembrane region" description="Helical" evidence="1">
    <location>
        <begin position="61"/>
        <end position="81"/>
    </location>
</feature>
<reference evidence="3 4" key="1">
    <citation type="submission" date="2016-10" db="EMBL/GenBank/DDBJ databases">
        <authorList>
            <person name="de Groot N.N."/>
        </authorList>
    </citation>
    <scope>NUCLEOTIDE SEQUENCE [LARGE SCALE GENOMIC DNA]</scope>
    <source>
        <strain evidence="3 4">KH1P1</strain>
    </source>
</reference>
<dbReference type="STRING" id="1526.SAMN02910262_00439"/>
<dbReference type="PANTHER" id="PTHR35342:SF5">
    <property type="entry name" value="TRICARBOXYLIC TRANSPORT PROTEIN"/>
    <property type="match status" value="1"/>
</dbReference>
<feature type="transmembrane region" description="Helical" evidence="1">
    <location>
        <begin position="146"/>
        <end position="164"/>
    </location>
</feature>
<feature type="transmembrane region" description="Helical" evidence="1">
    <location>
        <begin position="421"/>
        <end position="447"/>
    </location>
</feature>
<dbReference type="Proteomes" id="UP000199820">
    <property type="component" value="Unassembled WGS sequence"/>
</dbReference>
<keyword evidence="4" id="KW-1185">Reference proteome</keyword>
<evidence type="ECO:0000256" key="1">
    <source>
        <dbReference type="SAM" id="Phobius"/>
    </source>
</evidence>
<feature type="transmembrane region" description="Helical" evidence="1">
    <location>
        <begin position="357"/>
        <end position="374"/>
    </location>
</feature>
<proteinExistence type="predicted"/>
<dbReference type="Pfam" id="PF01970">
    <property type="entry name" value="TctA"/>
    <property type="match status" value="1"/>
</dbReference>
<feature type="transmembrane region" description="Helical" evidence="1">
    <location>
        <begin position="318"/>
        <end position="345"/>
    </location>
</feature>
<gene>
    <name evidence="3" type="ORF">SAMN04487771_100475</name>
</gene>